<name>A0ABM9E3Y0_9HYPH</name>
<proteinExistence type="predicted"/>
<comment type="caution">
    <text evidence="2">The sequence shown here is derived from an EMBL/GenBank/DDBJ whole genome shotgun (WGS) entry which is preliminary data.</text>
</comment>
<dbReference type="EMBL" id="CAKXZT010000135">
    <property type="protein sequence ID" value="CAH2403811.1"/>
    <property type="molecule type" value="Genomic_DNA"/>
</dbReference>
<feature type="compositionally biased region" description="Low complexity" evidence="1">
    <location>
        <begin position="1"/>
        <end position="18"/>
    </location>
</feature>
<sequence length="173" mass="18559">MAPASRSLQLRDSQSRSLTIGRPRATVTPSRRTASSGNRPLASISAIPAGKVLRPQNSSVRTRVPRRAAVPVRSITRSAGPEPPDGNGSERLANEGPKRRLSIASTLSSPRAIGAGVGARPLETTCPAALNRTRSSFSQRRDPTVWPMIKILANRICSFSSLLCQDTYRFGLS</sequence>
<feature type="compositionally biased region" description="Polar residues" evidence="1">
    <location>
        <begin position="27"/>
        <end position="38"/>
    </location>
</feature>
<evidence type="ECO:0000256" key="1">
    <source>
        <dbReference type="SAM" id="MobiDB-lite"/>
    </source>
</evidence>
<evidence type="ECO:0000313" key="3">
    <source>
        <dbReference type="Proteomes" id="UP001153050"/>
    </source>
</evidence>
<feature type="region of interest" description="Disordered" evidence="1">
    <location>
        <begin position="1"/>
        <end position="98"/>
    </location>
</feature>
<organism evidence="2 3">
    <name type="scientific">Mesorhizobium escarrei</name>
    <dbReference type="NCBI Taxonomy" id="666018"/>
    <lineage>
        <taxon>Bacteria</taxon>
        <taxon>Pseudomonadati</taxon>
        <taxon>Pseudomonadota</taxon>
        <taxon>Alphaproteobacteria</taxon>
        <taxon>Hyphomicrobiales</taxon>
        <taxon>Phyllobacteriaceae</taxon>
        <taxon>Mesorhizobium</taxon>
    </lineage>
</organism>
<reference evidence="2 3" key="1">
    <citation type="submission" date="2022-03" db="EMBL/GenBank/DDBJ databases">
        <authorList>
            <person name="Brunel B."/>
        </authorList>
    </citation>
    <scope>NUCLEOTIDE SEQUENCE [LARGE SCALE GENOMIC DNA]</scope>
    <source>
        <strain evidence="2">STM5069sample</strain>
    </source>
</reference>
<evidence type="ECO:0000313" key="2">
    <source>
        <dbReference type="EMBL" id="CAH2403811.1"/>
    </source>
</evidence>
<protein>
    <submittedName>
        <fullName evidence="2">Uncharacterized protein</fullName>
    </submittedName>
</protein>
<gene>
    <name evidence="2" type="ORF">MES5069_40110</name>
</gene>
<keyword evidence="3" id="KW-1185">Reference proteome</keyword>
<accession>A0ABM9E3Y0</accession>
<dbReference type="Proteomes" id="UP001153050">
    <property type="component" value="Unassembled WGS sequence"/>
</dbReference>